<evidence type="ECO:0000313" key="2">
    <source>
        <dbReference type="Proteomes" id="UP000011083"/>
    </source>
</evidence>
<dbReference type="OrthoDB" id="18850at2759"/>
<name>L8HCN7_ACACF</name>
<dbReference type="VEuPathDB" id="AmoebaDB:ACA1_159190"/>
<proteinExistence type="predicted"/>
<sequence length="393" mass="44552">MEGEQQGVEAKEEVFEGMKSFAVEDTEGQRAFFDTYGFVVVRDVLDSTEVDATVDEIWTDTEALANRAKFDGTKASGQLVSPLEGDTLLSRDDPNTWKTWPSMGMGILGGDIAAGPQAWTNRQHPRVHQVYANLFGTEKLISSVDRYGIMRPTKNVKMMKKRKSVDAEGNEVEVVEEVVKDRPNWQTTEQWFHWDLAVWAWFGLAPCPDPQKEQDIHDGWLMSGAMKFITENNGTVDFKGYEKMQGLLALSDSTEEDGGFETVPGYHKFLETWAKQTPIFNKGSFVYVPKEDPLREHSQKITARKGSLVVWSSRMPHCNYPNTGPNFRFVQYLKMFPAVVMPPTNSSIWSVRAQVLRHRLPQGFEPSELGQLVFGLQPWEGLEAKDNKKCLLM</sequence>
<dbReference type="GeneID" id="14923047"/>
<dbReference type="Gene3D" id="2.60.120.620">
    <property type="entry name" value="q2cbj1_9rhob like domain"/>
    <property type="match status" value="1"/>
</dbReference>
<dbReference type="OMA" id="PHGNFPN"/>
<organism evidence="1 2">
    <name type="scientific">Acanthamoeba castellanii (strain ATCC 30010 / Neff)</name>
    <dbReference type="NCBI Taxonomy" id="1257118"/>
    <lineage>
        <taxon>Eukaryota</taxon>
        <taxon>Amoebozoa</taxon>
        <taxon>Discosea</taxon>
        <taxon>Longamoebia</taxon>
        <taxon>Centramoebida</taxon>
        <taxon>Acanthamoebidae</taxon>
        <taxon>Acanthamoeba</taxon>
    </lineage>
</organism>
<dbReference type="KEGG" id="acan:ACA1_159190"/>
<protein>
    <submittedName>
        <fullName evidence="1">Uncharacterized protein</fullName>
    </submittedName>
</protein>
<dbReference type="Pfam" id="PF05721">
    <property type="entry name" value="PhyH"/>
    <property type="match status" value="1"/>
</dbReference>
<dbReference type="RefSeq" id="XP_004348579.1">
    <property type="nucleotide sequence ID" value="XM_004348529.1"/>
</dbReference>
<dbReference type="Proteomes" id="UP000011083">
    <property type="component" value="Unassembled WGS sequence"/>
</dbReference>
<gene>
    <name evidence="1" type="ORF">ACA1_159190</name>
</gene>
<reference evidence="1 2" key="1">
    <citation type="journal article" date="2013" name="Genome Biol.">
        <title>Genome of Acanthamoeba castellanii highlights extensive lateral gene transfer and early evolution of tyrosine kinase signaling.</title>
        <authorList>
            <person name="Clarke M."/>
            <person name="Lohan A.J."/>
            <person name="Liu B."/>
            <person name="Lagkouvardos I."/>
            <person name="Roy S."/>
            <person name="Zafar N."/>
            <person name="Bertelli C."/>
            <person name="Schilde C."/>
            <person name="Kianianmomeni A."/>
            <person name="Burglin T.R."/>
            <person name="Frech C."/>
            <person name="Turcotte B."/>
            <person name="Kopec K.O."/>
            <person name="Synnott J.M."/>
            <person name="Choo C."/>
            <person name="Paponov I."/>
            <person name="Finkler A."/>
            <person name="Soon Heng Tan C."/>
            <person name="Hutchins A.P."/>
            <person name="Weinmeier T."/>
            <person name="Rattei T."/>
            <person name="Chu J.S."/>
            <person name="Gimenez G."/>
            <person name="Irimia M."/>
            <person name="Rigden D.J."/>
            <person name="Fitzpatrick D.A."/>
            <person name="Lorenzo-Morales J."/>
            <person name="Bateman A."/>
            <person name="Chiu C.H."/>
            <person name="Tang P."/>
            <person name="Hegemann P."/>
            <person name="Fromm H."/>
            <person name="Raoult D."/>
            <person name="Greub G."/>
            <person name="Miranda-Saavedra D."/>
            <person name="Chen N."/>
            <person name="Nash P."/>
            <person name="Ginger M.L."/>
            <person name="Horn M."/>
            <person name="Schaap P."/>
            <person name="Caler L."/>
            <person name="Loftus B."/>
        </authorList>
    </citation>
    <scope>NUCLEOTIDE SEQUENCE [LARGE SCALE GENOMIC DNA]</scope>
    <source>
        <strain evidence="1 2">Neff</strain>
    </source>
</reference>
<accession>L8HCN7</accession>
<dbReference type="EMBL" id="KB007890">
    <property type="protein sequence ID" value="ELR22121.1"/>
    <property type="molecule type" value="Genomic_DNA"/>
</dbReference>
<dbReference type="InterPro" id="IPR008775">
    <property type="entry name" value="Phytyl_CoA_dOase-like"/>
</dbReference>
<evidence type="ECO:0000313" key="1">
    <source>
        <dbReference type="EMBL" id="ELR22121.1"/>
    </source>
</evidence>
<dbReference type="PANTHER" id="PTHR31630">
    <property type="entry name" value="PHYTANOYL-COA DIOXYGENASE-RELATED-RELATED"/>
    <property type="match status" value="1"/>
</dbReference>
<dbReference type="AlphaFoldDB" id="L8HCN7"/>
<keyword evidence="2" id="KW-1185">Reference proteome</keyword>
<dbReference type="SUPFAM" id="SSF51197">
    <property type="entry name" value="Clavaminate synthase-like"/>
    <property type="match status" value="1"/>
</dbReference>
<dbReference type="PANTHER" id="PTHR31630:SF6">
    <property type="entry name" value="PHYTANOYL-COA DIOXYGENASE-RELATED"/>
    <property type="match status" value="1"/>
</dbReference>